<keyword evidence="6" id="KW-0472">Membrane</keyword>
<organism evidence="8 9">
    <name type="scientific">Weissella muntiaci</name>
    <dbReference type="NCBI Taxonomy" id="2508881"/>
    <lineage>
        <taxon>Bacteria</taxon>
        <taxon>Bacillati</taxon>
        <taxon>Bacillota</taxon>
        <taxon>Bacilli</taxon>
        <taxon>Lactobacillales</taxon>
        <taxon>Lactobacillaceae</taxon>
        <taxon>Weissella</taxon>
    </lineage>
</organism>
<dbReference type="PANTHER" id="PTHR10357:SF214">
    <property type="entry name" value="GLUCOSYLGLYCERATE PHOSPHORYLASE"/>
    <property type="match status" value="1"/>
</dbReference>
<gene>
    <name evidence="8" type="ORF">ESZ50_00895</name>
</gene>
<dbReference type="PANTHER" id="PTHR10357">
    <property type="entry name" value="ALPHA-AMYLASE FAMILY MEMBER"/>
    <property type="match status" value="1"/>
</dbReference>
<feature type="domain" description="Glycosyl hydrolase family 13 catalytic" evidence="7">
    <location>
        <begin position="51"/>
        <end position="464"/>
    </location>
</feature>
<dbReference type="InterPro" id="IPR006047">
    <property type="entry name" value="GH13_cat_dom"/>
</dbReference>
<comment type="caution">
    <text evidence="8">The sequence shown here is derived from an EMBL/GenBank/DDBJ whole genome shotgun (WGS) entry which is preliminary data.</text>
</comment>
<comment type="similarity">
    <text evidence="4">Belongs to the glycosyl hydrolase 13 family. Sucrose phosphorylase subfamily.</text>
</comment>
<keyword evidence="6" id="KW-1133">Transmembrane helix</keyword>
<dbReference type="Gene3D" id="3.20.20.80">
    <property type="entry name" value="Glycosidases"/>
    <property type="match status" value="1"/>
</dbReference>
<dbReference type="InterPro" id="IPR016377">
    <property type="entry name" value="Sucrose_GGa_phosphorylase-rel"/>
</dbReference>
<evidence type="ECO:0000256" key="2">
    <source>
        <dbReference type="ARBA" id="ARBA00022679"/>
    </source>
</evidence>
<evidence type="ECO:0000256" key="3">
    <source>
        <dbReference type="ARBA" id="ARBA00023295"/>
    </source>
</evidence>
<evidence type="ECO:0000313" key="8">
    <source>
        <dbReference type="EMBL" id="TYC50805.1"/>
    </source>
</evidence>
<dbReference type="InterPro" id="IPR045857">
    <property type="entry name" value="O16G_dom_2"/>
</dbReference>
<evidence type="ECO:0000256" key="4">
    <source>
        <dbReference type="PIRNR" id="PIRNR003059"/>
    </source>
</evidence>
<reference evidence="8 9" key="1">
    <citation type="submission" date="2019-01" db="EMBL/GenBank/DDBJ databases">
        <title>Weissella sp. nov., a novel lactic acid bacterium isolated from animal feces.</title>
        <authorList>
            <person name="Wang L.-T."/>
        </authorList>
    </citation>
    <scope>NUCLEOTIDE SEQUENCE [LARGE SCALE GENOMIC DNA]</scope>
    <source>
        <strain evidence="8 9">8H-2</strain>
    </source>
</reference>
<dbReference type="PIRSF" id="PIRSF003059">
    <property type="entry name" value="Sucrose_phosphorylase"/>
    <property type="match status" value="1"/>
</dbReference>
<dbReference type="EMBL" id="SDGZ01000004">
    <property type="protein sequence ID" value="TYC50805.1"/>
    <property type="molecule type" value="Genomic_DNA"/>
</dbReference>
<feature type="binding site" evidence="5">
    <location>
        <position position="93"/>
    </location>
    <ligand>
        <name>substrate</name>
    </ligand>
</feature>
<feature type="binding site" evidence="5">
    <location>
        <position position="131"/>
    </location>
    <ligand>
        <name>substrate</name>
    </ligand>
</feature>
<keyword evidence="2 4" id="KW-0808">Transferase</keyword>
<feature type="transmembrane region" description="Helical" evidence="6">
    <location>
        <begin position="390"/>
        <end position="408"/>
    </location>
</feature>
<keyword evidence="3" id="KW-0326">Glycosidase</keyword>
<feature type="binding site" evidence="5">
    <location>
        <begin position="330"/>
        <end position="331"/>
    </location>
    <ligand>
        <name>substrate</name>
    </ligand>
</feature>
<evidence type="ECO:0000259" key="7">
    <source>
        <dbReference type="SMART" id="SM00642"/>
    </source>
</evidence>
<feature type="binding site" evidence="5">
    <location>
        <begin position="220"/>
        <end position="222"/>
    </location>
    <ligand>
        <name>substrate</name>
    </ligand>
</feature>
<evidence type="ECO:0000313" key="9">
    <source>
        <dbReference type="Proteomes" id="UP000371977"/>
    </source>
</evidence>
<dbReference type="EC" id="2.4.1.7" evidence="4"/>
<keyword evidence="1 4" id="KW-0328">Glycosyltransferase</keyword>
<protein>
    <recommendedName>
        <fullName evidence="4">Sucrose phosphorylase</fullName>
        <ecNumber evidence="4">2.4.1.7</ecNumber>
    </recommendedName>
    <alternativeName>
        <fullName evidence="4">Sucrose glucosyltransferase</fullName>
    </alternativeName>
</protein>
<dbReference type="GO" id="GO:0016798">
    <property type="term" value="F:hydrolase activity, acting on glycosyl bonds"/>
    <property type="evidence" value="ECO:0007669"/>
    <property type="project" value="UniProtKB-KW"/>
</dbReference>
<dbReference type="Gene3D" id="3.90.400.10">
    <property type="entry name" value="Oligo-1,6-glucosidase, Domain 2"/>
    <property type="match status" value="1"/>
</dbReference>
<sequence length="540" mass="61498">MNLRERINEHLGKIYQGVDLIEAKTLFAKLLIEDWQIVNRQRVNEQSTYLITYGDSFYDGQRAPLAVLGEVLEQKLPDFTDIHLLPIFPYTSDDGFSVLDYQKIDPVLGTWADIEQLAQRRRLMFDFVCNHISKSSDWFQRFLRAEPDFKNSFIEFDAKFDTSNVTRPRTSALFHKYGTKQVWTTFSEDQVDNNVRDPKVLIRLTRILMGYIQRGASSIRLDAIGFLWKASGTTSMHLPQTHEVIKLWRTMINNLAPNVQIITETNVPHAENLSYFGDGEDEANMVYQFPLPPLVLHTFISGNSAKLSRWAETIHPISESATYFNFLASHDGIGLRPVENILTKAEREQIVAQVRAHAGKVSYKSDLDGNDSPYELNINYSEALGSTAKMIAAHFILLSFIGVPAIYYHSIFGSKNDVQAVEETGISRRINRERLDMHTLFAELELDGTRKMIFEGLSKLIAIRKQEPAFNPYGEQKILKLGEAVFALERSYAGEKITAIVNISDKVVELGVTGFDLISQSEFFGNLPAYQFVWIKSKAE</sequence>
<comment type="catalytic activity">
    <reaction evidence="4">
        <text>sucrose + phosphate = D-fructose + alpha-D-glucose 1-phosphate</text>
        <dbReference type="Rhea" id="RHEA:24048"/>
        <dbReference type="ChEBI" id="CHEBI:17992"/>
        <dbReference type="ChEBI" id="CHEBI:37721"/>
        <dbReference type="ChEBI" id="CHEBI:43474"/>
        <dbReference type="ChEBI" id="CHEBI:58601"/>
        <dbReference type="EC" id="2.4.1.7"/>
    </reaction>
</comment>
<evidence type="ECO:0000256" key="5">
    <source>
        <dbReference type="PIRSR" id="PIRSR003059-2"/>
    </source>
</evidence>
<dbReference type="InterPro" id="IPR017853">
    <property type="entry name" value="GH"/>
</dbReference>
<keyword evidence="9" id="KW-1185">Reference proteome</keyword>
<accession>A0A6C2CCD2</accession>
<dbReference type="OrthoDB" id="1639333at2"/>
<evidence type="ECO:0000256" key="1">
    <source>
        <dbReference type="ARBA" id="ARBA00022676"/>
    </source>
</evidence>
<keyword evidence="6" id="KW-0812">Transmembrane</keyword>
<feature type="binding site" evidence="5">
    <location>
        <position position="428"/>
    </location>
    <ligand>
        <name>substrate</name>
    </ligand>
</feature>
<dbReference type="GO" id="GO:0009018">
    <property type="term" value="F:sucrose phosphorylase activity"/>
    <property type="evidence" value="ECO:0007669"/>
    <property type="project" value="UniProtKB-EC"/>
</dbReference>
<dbReference type="SUPFAM" id="SSF51445">
    <property type="entry name" value="(Trans)glycosidases"/>
    <property type="match status" value="1"/>
</dbReference>
<proteinExistence type="inferred from homology"/>
<name>A0A6C2CCD2_9LACO</name>
<keyword evidence="3" id="KW-0378">Hydrolase</keyword>
<dbReference type="GO" id="GO:0005975">
    <property type="term" value="P:carbohydrate metabolic process"/>
    <property type="evidence" value="ECO:0007669"/>
    <property type="project" value="InterPro"/>
</dbReference>
<dbReference type="InterPro" id="IPR033746">
    <property type="entry name" value="GGa_phosphorylase"/>
</dbReference>
<evidence type="ECO:0000256" key="6">
    <source>
        <dbReference type="SAM" id="Phobius"/>
    </source>
</evidence>
<dbReference type="RefSeq" id="WP_148621714.1">
    <property type="nucleotide sequence ID" value="NZ_SDGZ01000004.1"/>
</dbReference>
<dbReference type="Pfam" id="PF00128">
    <property type="entry name" value="Alpha-amylase"/>
    <property type="match status" value="1"/>
</dbReference>
<dbReference type="SMART" id="SM00642">
    <property type="entry name" value="Aamy"/>
    <property type="match status" value="1"/>
</dbReference>
<dbReference type="CDD" id="cd11356">
    <property type="entry name" value="AmyAc_Sucrose_phosphorylase-like_1"/>
    <property type="match status" value="1"/>
</dbReference>
<dbReference type="AlphaFoldDB" id="A0A6C2CCD2"/>
<dbReference type="Proteomes" id="UP000371977">
    <property type="component" value="Unassembled WGS sequence"/>
</dbReference>